<dbReference type="EMBL" id="KZ805375">
    <property type="protein sequence ID" value="PVI00310.1"/>
    <property type="molecule type" value="Genomic_DNA"/>
</dbReference>
<gene>
    <name evidence="2" type="ORF">DM02DRAFT_396126</name>
</gene>
<evidence type="ECO:0000256" key="1">
    <source>
        <dbReference type="SAM" id="Phobius"/>
    </source>
</evidence>
<keyword evidence="1" id="KW-0812">Transmembrane</keyword>
<evidence type="ECO:0000313" key="3">
    <source>
        <dbReference type="Proteomes" id="UP000244855"/>
    </source>
</evidence>
<keyword evidence="1" id="KW-0472">Membrane</keyword>
<keyword evidence="1" id="KW-1133">Transmembrane helix</keyword>
<accession>A0A2V1DSK0</accession>
<name>A0A2V1DSK0_9PLEO</name>
<protein>
    <submittedName>
        <fullName evidence="2">Uncharacterized protein</fullName>
    </submittedName>
</protein>
<proteinExistence type="predicted"/>
<organism evidence="2 3">
    <name type="scientific">Periconia macrospinosa</name>
    <dbReference type="NCBI Taxonomy" id="97972"/>
    <lineage>
        <taxon>Eukaryota</taxon>
        <taxon>Fungi</taxon>
        <taxon>Dikarya</taxon>
        <taxon>Ascomycota</taxon>
        <taxon>Pezizomycotina</taxon>
        <taxon>Dothideomycetes</taxon>
        <taxon>Pleosporomycetidae</taxon>
        <taxon>Pleosporales</taxon>
        <taxon>Massarineae</taxon>
        <taxon>Periconiaceae</taxon>
        <taxon>Periconia</taxon>
    </lineage>
</organism>
<keyword evidence="3" id="KW-1185">Reference proteome</keyword>
<feature type="transmembrane region" description="Helical" evidence="1">
    <location>
        <begin position="46"/>
        <end position="65"/>
    </location>
</feature>
<sequence>MVDEYGLTGTSIVDASTSVVIEYLAAKRNIALSETCPSKAEKRGRIWGSEAISYGFFGAFIYFAWHQLHSSGGWYRLGRRTLRFEAGMTKTSKSLYEVCVVSNLHN</sequence>
<reference evidence="2 3" key="1">
    <citation type="journal article" date="2018" name="Sci. Rep.">
        <title>Comparative genomics provides insights into the lifestyle and reveals functional heterogeneity of dark septate endophytic fungi.</title>
        <authorList>
            <person name="Knapp D.G."/>
            <person name="Nemeth J.B."/>
            <person name="Barry K."/>
            <person name="Hainaut M."/>
            <person name="Henrissat B."/>
            <person name="Johnson J."/>
            <person name="Kuo A."/>
            <person name="Lim J.H.P."/>
            <person name="Lipzen A."/>
            <person name="Nolan M."/>
            <person name="Ohm R.A."/>
            <person name="Tamas L."/>
            <person name="Grigoriev I.V."/>
            <person name="Spatafora J.W."/>
            <person name="Nagy L.G."/>
            <person name="Kovacs G.M."/>
        </authorList>
    </citation>
    <scope>NUCLEOTIDE SEQUENCE [LARGE SCALE GENOMIC DNA]</scope>
    <source>
        <strain evidence="2 3">DSE2036</strain>
    </source>
</reference>
<dbReference type="AlphaFoldDB" id="A0A2V1DSK0"/>
<dbReference type="Proteomes" id="UP000244855">
    <property type="component" value="Unassembled WGS sequence"/>
</dbReference>
<evidence type="ECO:0000313" key="2">
    <source>
        <dbReference type="EMBL" id="PVI00310.1"/>
    </source>
</evidence>